<dbReference type="Proteomes" id="UP000031668">
    <property type="component" value="Unassembled WGS sequence"/>
</dbReference>
<protein>
    <submittedName>
        <fullName evidence="1">Uncharacterized protein</fullName>
    </submittedName>
</protein>
<proteinExistence type="predicted"/>
<gene>
    <name evidence="1" type="ORF">RF11_03108</name>
</gene>
<evidence type="ECO:0000313" key="1">
    <source>
        <dbReference type="EMBL" id="KII70760.1"/>
    </source>
</evidence>
<dbReference type="EMBL" id="JWZT01001971">
    <property type="protein sequence ID" value="KII70760.1"/>
    <property type="molecule type" value="Genomic_DNA"/>
</dbReference>
<reference evidence="1 2" key="1">
    <citation type="journal article" date="2014" name="Genome Biol. Evol.">
        <title>The genome of the myxosporean Thelohanellus kitauei shows adaptations to nutrient acquisition within its fish host.</title>
        <authorList>
            <person name="Yang Y."/>
            <person name="Xiong J."/>
            <person name="Zhou Z."/>
            <person name="Huo F."/>
            <person name="Miao W."/>
            <person name="Ran C."/>
            <person name="Liu Y."/>
            <person name="Zhang J."/>
            <person name="Feng J."/>
            <person name="Wang M."/>
            <person name="Wang M."/>
            <person name="Wang L."/>
            <person name="Yao B."/>
        </authorList>
    </citation>
    <scope>NUCLEOTIDE SEQUENCE [LARGE SCALE GENOMIC DNA]</scope>
    <source>
        <strain evidence="1">Wuqing</strain>
    </source>
</reference>
<name>A0A0C2N344_THEKT</name>
<dbReference type="AlphaFoldDB" id="A0A0C2N344"/>
<organism evidence="1 2">
    <name type="scientific">Thelohanellus kitauei</name>
    <name type="common">Myxosporean</name>
    <dbReference type="NCBI Taxonomy" id="669202"/>
    <lineage>
        <taxon>Eukaryota</taxon>
        <taxon>Metazoa</taxon>
        <taxon>Cnidaria</taxon>
        <taxon>Myxozoa</taxon>
        <taxon>Myxosporea</taxon>
        <taxon>Bivalvulida</taxon>
        <taxon>Platysporina</taxon>
        <taxon>Myxobolidae</taxon>
        <taxon>Thelohanellus</taxon>
    </lineage>
</organism>
<sequence>MAENIQFGVTNEESEPLYSIAMNFGRSKKPLSAELPRYMLNEKCLTKPQRYQPLTIYLLSTMARTPMEEIILLLWQERHSTQCQVCERFNSRYVLMAIPKKTSLSQKLIRHSNKQGPRVLYNPHPPSSINFEINEIFRDIWRRL</sequence>
<comment type="caution">
    <text evidence="1">The sequence shown here is derived from an EMBL/GenBank/DDBJ whole genome shotgun (WGS) entry which is preliminary data.</text>
</comment>
<keyword evidence="2" id="KW-1185">Reference proteome</keyword>
<accession>A0A0C2N344</accession>
<evidence type="ECO:0000313" key="2">
    <source>
        <dbReference type="Proteomes" id="UP000031668"/>
    </source>
</evidence>